<evidence type="ECO:0000256" key="7">
    <source>
        <dbReference type="ARBA" id="ARBA00062171"/>
    </source>
</evidence>
<dbReference type="Gene3D" id="1.10.10.10">
    <property type="entry name" value="Winged helix-like DNA-binding domain superfamily/Winged helix DNA-binding domain"/>
    <property type="match status" value="1"/>
</dbReference>
<dbReference type="InterPro" id="IPR000232">
    <property type="entry name" value="HSF_DNA-bd"/>
</dbReference>
<keyword evidence="3" id="KW-0805">Transcription regulation</keyword>
<name>A0A9P6NSX3_9BASI</name>
<dbReference type="OrthoDB" id="60033at2759"/>
<feature type="region of interest" description="Disordered" evidence="9">
    <location>
        <begin position="205"/>
        <end position="227"/>
    </location>
</feature>
<evidence type="ECO:0000313" key="11">
    <source>
        <dbReference type="EMBL" id="KAG0148951.1"/>
    </source>
</evidence>
<dbReference type="SMART" id="SM00415">
    <property type="entry name" value="HSF"/>
    <property type="match status" value="1"/>
</dbReference>
<dbReference type="Pfam" id="PF00447">
    <property type="entry name" value="HSF_DNA-bind"/>
    <property type="match status" value="1"/>
</dbReference>
<dbReference type="Proteomes" id="UP000886653">
    <property type="component" value="Unassembled WGS sequence"/>
</dbReference>
<feature type="region of interest" description="Disordered" evidence="9">
    <location>
        <begin position="391"/>
        <end position="438"/>
    </location>
</feature>
<feature type="compositionally biased region" description="Basic residues" evidence="9">
    <location>
        <begin position="541"/>
        <end position="550"/>
    </location>
</feature>
<accession>A0A9P6NSX3</accession>
<evidence type="ECO:0000313" key="12">
    <source>
        <dbReference type="Proteomes" id="UP000886653"/>
    </source>
</evidence>
<comment type="subunit">
    <text evidence="7">Homotrimer. Homotrimerization increases the affinity of HSF1 to DNA. Interacts with transcriptional coregulator SSA1 on chromatin.</text>
</comment>
<feature type="domain" description="HSF-type DNA-binding" evidence="10">
    <location>
        <begin position="60"/>
        <end position="84"/>
    </location>
</feature>
<keyword evidence="5" id="KW-0804">Transcription</keyword>
<evidence type="ECO:0000256" key="4">
    <source>
        <dbReference type="ARBA" id="ARBA00023125"/>
    </source>
</evidence>
<dbReference type="PANTHER" id="PTHR10015:SF427">
    <property type="entry name" value="HEAT SHOCK FACTOR PROTEIN"/>
    <property type="match status" value="1"/>
</dbReference>
<feature type="compositionally biased region" description="Pro residues" evidence="9">
    <location>
        <begin position="214"/>
        <end position="223"/>
    </location>
</feature>
<dbReference type="PROSITE" id="PS00434">
    <property type="entry name" value="HSF_DOMAIN"/>
    <property type="match status" value="1"/>
</dbReference>
<keyword evidence="12" id="KW-1185">Reference proteome</keyword>
<dbReference type="GO" id="GO:0003700">
    <property type="term" value="F:DNA-binding transcription factor activity"/>
    <property type="evidence" value="ECO:0007669"/>
    <property type="project" value="InterPro"/>
</dbReference>
<feature type="region of interest" description="Disordered" evidence="9">
    <location>
        <begin position="508"/>
        <end position="571"/>
    </location>
</feature>
<comment type="caution">
    <text evidence="11">The sequence shown here is derived from an EMBL/GenBank/DDBJ whole genome shotgun (WGS) entry which is preliminary data.</text>
</comment>
<keyword evidence="6" id="KW-0539">Nucleus</keyword>
<evidence type="ECO:0000256" key="8">
    <source>
        <dbReference type="RuleBase" id="RU004020"/>
    </source>
</evidence>
<evidence type="ECO:0000256" key="5">
    <source>
        <dbReference type="ARBA" id="ARBA00023163"/>
    </source>
</evidence>
<comment type="subcellular location">
    <subcellularLocation>
        <location evidence="1">Nucleus</location>
    </subcellularLocation>
</comment>
<dbReference type="InterPro" id="IPR036390">
    <property type="entry name" value="WH_DNA-bd_sf"/>
</dbReference>
<dbReference type="GO" id="GO:0005634">
    <property type="term" value="C:nucleus"/>
    <property type="evidence" value="ECO:0007669"/>
    <property type="project" value="UniProtKB-SubCell"/>
</dbReference>
<feature type="compositionally biased region" description="Polar residues" evidence="9">
    <location>
        <begin position="520"/>
        <end position="539"/>
    </location>
</feature>
<evidence type="ECO:0000256" key="2">
    <source>
        <dbReference type="ARBA" id="ARBA00006403"/>
    </source>
</evidence>
<evidence type="ECO:0000256" key="9">
    <source>
        <dbReference type="SAM" id="MobiDB-lite"/>
    </source>
</evidence>
<evidence type="ECO:0000259" key="10">
    <source>
        <dbReference type="PROSITE" id="PS00434"/>
    </source>
</evidence>
<feature type="region of interest" description="Disordered" evidence="9">
    <location>
        <begin position="246"/>
        <end position="265"/>
    </location>
</feature>
<gene>
    <name evidence="11" type="ORF">CROQUDRAFT_669622</name>
</gene>
<dbReference type="AlphaFoldDB" id="A0A9P6NSX3"/>
<dbReference type="EMBL" id="MU167232">
    <property type="protein sequence ID" value="KAG0148951.1"/>
    <property type="molecule type" value="Genomic_DNA"/>
</dbReference>
<protein>
    <recommendedName>
        <fullName evidence="10">HSF-type DNA-binding domain-containing protein</fullName>
    </recommendedName>
</protein>
<evidence type="ECO:0000256" key="3">
    <source>
        <dbReference type="ARBA" id="ARBA00023015"/>
    </source>
</evidence>
<evidence type="ECO:0000256" key="6">
    <source>
        <dbReference type="ARBA" id="ARBA00023242"/>
    </source>
</evidence>
<organism evidence="11 12">
    <name type="scientific">Cronartium quercuum f. sp. fusiforme G11</name>
    <dbReference type="NCBI Taxonomy" id="708437"/>
    <lineage>
        <taxon>Eukaryota</taxon>
        <taxon>Fungi</taxon>
        <taxon>Dikarya</taxon>
        <taxon>Basidiomycota</taxon>
        <taxon>Pucciniomycotina</taxon>
        <taxon>Pucciniomycetes</taxon>
        <taxon>Pucciniales</taxon>
        <taxon>Coleosporiaceae</taxon>
        <taxon>Cronartium</taxon>
    </lineage>
</organism>
<dbReference type="PRINTS" id="PR00056">
    <property type="entry name" value="HSFDOMAIN"/>
</dbReference>
<keyword evidence="4" id="KW-0238">DNA-binding</keyword>
<dbReference type="PANTHER" id="PTHR10015">
    <property type="entry name" value="HEAT SHOCK TRANSCRIPTION FACTOR"/>
    <property type="match status" value="1"/>
</dbReference>
<comment type="similarity">
    <text evidence="2 8">Belongs to the HSF family.</text>
</comment>
<feature type="compositionally biased region" description="Basic and acidic residues" evidence="9">
    <location>
        <begin position="391"/>
        <end position="403"/>
    </location>
</feature>
<dbReference type="FunFam" id="1.10.10.10:FF:000027">
    <property type="entry name" value="Heat shock transcription factor 1"/>
    <property type="match status" value="1"/>
</dbReference>
<sequence length="571" mass="63036">MVDPHNSSNLSQKGAVGAGAFVYKVYNMLLDPSFQHLISFNPNGQSFKVRNVQEFSKVVLPKHFKHNNFSSFVRQLNMYGFHKVNKTPRGQRGNDNTASWEFVHPNFHRGRPDLLELIRRKPLESESNQLARKDPNPINLTNLFIHPQPSPTGSFFHHSNPFIPIGPHSAPLPPPPPPHPVAPLKSFPIPPSSGFPYSHLIPHLAQAQEKQPKSPQPGLPPTPFSASDLQSNLAAQIYPHKVSIPSIQPHHSFPSHPSQRAQIGPSDSFPPQFDSNLSFMGPIHPHPHPIINDGIVIDQSAQMSASYPSENGLAILRNEFLGRFHGLSDAHEALYRELYEARRRQDVLIELCERMYRSLEILTNGNVGFPFPSQELFSRPVEDSHPTFRITEPDPTRHPDVHQHYHQRSNHSLSVDHSPAVSEFPDLSTSDATSRRPLSLDPTTLVGLTLNSPAYPTSPLSPFSTAIKTPLPPSPDYQRALKSLMDGENQPTDNAGLIIGPNGLLGVGGGGMDSKDSLSDPMTHSLSNASYQSNDSPQVQVHHHKGKKRPASGSMDLSNPPPPANSSSRRS</sequence>
<reference evidence="11" key="1">
    <citation type="submission" date="2013-11" db="EMBL/GenBank/DDBJ databases">
        <title>Genome sequence of the fusiform rust pathogen reveals effectors for host alternation and coevolution with pine.</title>
        <authorList>
            <consortium name="DOE Joint Genome Institute"/>
            <person name="Smith K."/>
            <person name="Pendleton A."/>
            <person name="Kubisiak T."/>
            <person name="Anderson C."/>
            <person name="Salamov A."/>
            <person name="Aerts A."/>
            <person name="Riley R."/>
            <person name="Clum A."/>
            <person name="Lindquist E."/>
            <person name="Ence D."/>
            <person name="Campbell M."/>
            <person name="Kronenberg Z."/>
            <person name="Feau N."/>
            <person name="Dhillon B."/>
            <person name="Hamelin R."/>
            <person name="Burleigh J."/>
            <person name="Smith J."/>
            <person name="Yandell M."/>
            <person name="Nelson C."/>
            <person name="Grigoriev I."/>
            <person name="Davis J."/>
        </authorList>
    </citation>
    <scope>NUCLEOTIDE SEQUENCE</scope>
    <source>
        <strain evidence="11">G11</strain>
    </source>
</reference>
<dbReference type="GO" id="GO:0043565">
    <property type="term" value="F:sequence-specific DNA binding"/>
    <property type="evidence" value="ECO:0007669"/>
    <property type="project" value="InterPro"/>
</dbReference>
<evidence type="ECO:0000256" key="1">
    <source>
        <dbReference type="ARBA" id="ARBA00004123"/>
    </source>
</evidence>
<dbReference type="InterPro" id="IPR036388">
    <property type="entry name" value="WH-like_DNA-bd_sf"/>
</dbReference>
<dbReference type="SUPFAM" id="SSF46785">
    <property type="entry name" value="Winged helix' DNA-binding domain"/>
    <property type="match status" value="1"/>
</dbReference>
<proteinExistence type="inferred from homology"/>